<evidence type="ECO:0000313" key="3">
    <source>
        <dbReference type="Proteomes" id="UP000233551"/>
    </source>
</evidence>
<name>A0A2I0LEH0_PUNGR</name>
<feature type="region of interest" description="Disordered" evidence="1">
    <location>
        <begin position="1"/>
        <end position="38"/>
    </location>
</feature>
<evidence type="ECO:0000256" key="1">
    <source>
        <dbReference type="SAM" id="MobiDB-lite"/>
    </source>
</evidence>
<gene>
    <name evidence="2" type="ORF">CRG98_000556</name>
</gene>
<accession>A0A2I0LEH0</accession>
<evidence type="ECO:0000313" key="2">
    <source>
        <dbReference type="EMBL" id="PKI79075.1"/>
    </source>
</evidence>
<protein>
    <submittedName>
        <fullName evidence="2">Uncharacterized protein</fullName>
    </submittedName>
</protein>
<sequence>MTYGLSKQGPSKGGRPATKPDMRPDPTRPNPQRKPDLWPRKVWAGFGLSTTFWLPPAKIHHLHGSSKGREPTTRAEASRPKLSLFGYLNSRPTSLMDPSGVVTIIL</sequence>
<reference evidence="2 3" key="1">
    <citation type="submission" date="2017-11" db="EMBL/GenBank/DDBJ databases">
        <title>De-novo sequencing of pomegranate (Punica granatum L.) genome.</title>
        <authorList>
            <person name="Akparov Z."/>
            <person name="Amiraslanov A."/>
            <person name="Hajiyeva S."/>
            <person name="Abbasov M."/>
            <person name="Kaur K."/>
            <person name="Hamwieh A."/>
            <person name="Solovyev V."/>
            <person name="Salamov A."/>
            <person name="Braich B."/>
            <person name="Kosarev P."/>
            <person name="Mahmoud A."/>
            <person name="Hajiyev E."/>
            <person name="Babayeva S."/>
            <person name="Izzatullayeva V."/>
            <person name="Mammadov A."/>
            <person name="Mammadov A."/>
            <person name="Sharifova S."/>
            <person name="Ojaghi J."/>
            <person name="Eynullazada K."/>
            <person name="Bayramov B."/>
            <person name="Abdulazimova A."/>
            <person name="Shahmuradov I."/>
        </authorList>
    </citation>
    <scope>NUCLEOTIDE SEQUENCE [LARGE SCALE GENOMIC DNA]</scope>
    <source>
        <strain evidence="3">cv. AG2017</strain>
        <tissue evidence="2">Leaf</tissue>
    </source>
</reference>
<keyword evidence="3" id="KW-1185">Reference proteome</keyword>
<dbReference type="Proteomes" id="UP000233551">
    <property type="component" value="Unassembled WGS sequence"/>
</dbReference>
<proteinExistence type="predicted"/>
<organism evidence="2 3">
    <name type="scientific">Punica granatum</name>
    <name type="common">Pomegranate</name>
    <dbReference type="NCBI Taxonomy" id="22663"/>
    <lineage>
        <taxon>Eukaryota</taxon>
        <taxon>Viridiplantae</taxon>
        <taxon>Streptophyta</taxon>
        <taxon>Embryophyta</taxon>
        <taxon>Tracheophyta</taxon>
        <taxon>Spermatophyta</taxon>
        <taxon>Magnoliopsida</taxon>
        <taxon>eudicotyledons</taxon>
        <taxon>Gunneridae</taxon>
        <taxon>Pentapetalae</taxon>
        <taxon>rosids</taxon>
        <taxon>malvids</taxon>
        <taxon>Myrtales</taxon>
        <taxon>Lythraceae</taxon>
        <taxon>Punica</taxon>
    </lineage>
</organism>
<dbReference type="AlphaFoldDB" id="A0A2I0LEH0"/>
<comment type="caution">
    <text evidence="2">The sequence shown here is derived from an EMBL/GenBank/DDBJ whole genome shotgun (WGS) entry which is preliminary data.</text>
</comment>
<dbReference type="EMBL" id="PGOL01000019">
    <property type="protein sequence ID" value="PKI79075.1"/>
    <property type="molecule type" value="Genomic_DNA"/>
</dbReference>